<comment type="caution">
    <text evidence="1">The sequence shown here is derived from an EMBL/GenBank/DDBJ whole genome shotgun (WGS) entry which is preliminary data.</text>
</comment>
<gene>
    <name evidence="1" type="ORF">DSO57_1022635</name>
</gene>
<sequence>MTFNYKSIPVRKPRRKARGLSDTTLDEQETSECLDDIGFEVAKSTTKSSPKEKNMEQLMKIIDDKVSTLATWNSCTDFSDRIKDKLAAPESQNSIDIVCYGIGSIADSILSQWQLALILVLSRRIKKMRDMFYYDPVLLSEVESNVLVSFGFKILDVNEEGRRKIDKPTLFYMPHCPLALYDNVLNANWNGSSLRHLYIFGNLLTNYYENMSDSKLAAKAPHVLEVSKVGVDALDFPTLEDCPRAFNDTSFQQVRRSEELSGITISAGLRADDTELIHVENDATVDIKCKTL</sequence>
<keyword evidence="2" id="KW-1185">Reference proteome</keyword>
<proteinExistence type="predicted"/>
<name>A0ACC2TQM8_9FUNG</name>
<dbReference type="Proteomes" id="UP001165960">
    <property type="component" value="Unassembled WGS sequence"/>
</dbReference>
<organism evidence="1 2">
    <name type="scientific">Entomophthora muscae</name>
    <dbReference type="NCBI Taxonomy" id="34485"/>
    <lineage>
        <taxon>Eukaryota</taxon>
        <taxon>Fungi</taxon>
        <taxon>Fungi incertae sedis</taxon>
        <taxon>Zoopagomycota</taxon>
        <taxon>Entomophthoromycotina</taxon>
        <taxon>Entomophthoromycetes</taxon>
        <taxon>Entomophthorales</taxon>
        <taxon>Entomophthoraceae</taxon>
        <taxon>Entomophthora</taxon>
    </lineage>
</organism>
<evidence type="ECO:0000313" key="1">
    <source>
        <dbReference type="EMBL" id="KAJ9076815.1"/>
    </source>
</evidence>
<accession>A0ACC2TQM8</accession>
<reference evidence="1" key="1">
    <citation type="submission" date="2022-04" db="EMBL/GenBank/DDBJ databases">
        <title>Genome of the entomopathogenic fungus Entomophthora muscae.</title>
        <authorList>
            <person name="Elya C."/>
            <person name="Lovett B.R."/>
            <person name="Lee E."/>
            <person name="Macias A.M."/>
            <person name="Hajek A.E."/>
            <person name="De Bivort B.L."/>
            <person name="Kasson M.T."/>
            <person name="De Fine Licht H.H."/>
            <person name="Stajich J.E."/>
        </authorList>
    </citation>
    <scope>NUCLEOTIDE SEQUENCE</scope>
    <source>
        <strain evidence="1">Berkeley</strain>
    </source>
</reference>
<protein>
    <submittedName>
        <fullName evidence="1">Uncharacterized protein</fullName>
    </submittedName>
</protein>
<dbReference type="EMBL" id="QTSX02002244">
    <property type="protein sequence ID" value="KAJ9076815.1"/>
    <property type="molecule type" value="Genomic_DNA"/>
</dbReference>
<evidence type="ECO:0000313" key="2">
    <source>
        <dbReference type="Proteomes" id="UP001165960"/>
    </source>
</evidence>